<evidence type="ECO:0000256" key="4">
    <source>
        <dbReference type="ARBA" id="ARBA00022729"/>
    </source>
</evidence>
<keyword evidence="3" id="KW-0813">Transport</keyword>
<dbReference type="SUPFAM" id="SSF53807">
    <property type="entry name" value="Helical backbone' metal receptor"/>
    <property type="match status" value="1"/>
</dbReference>
<evidence type="ECO:0000313" key="7">
    <source>
        <dbReference type="EMBL" id="MFC7150837.1"/>
    </source>
</evidence>
<feature type="signal peptide" evidence="5">
    <location>
        <begin position="1"/>
        <end position="24"/>
    </location>
</feature>
<name>A0ABW2FH17_9BACL</name>
<dbReference type="PANTHER" id="PTHR30532:SF10">
    <property type="entry name" value="IRON-UPTAKE SYSTEM-BINDING PROTEIN"/>
    <property type="match status" value="1"/>
</dbReference>
<organism evidence="7 8">
    <name type="scientific">Cohnella cellulosilytica</name>
    <dbReference type="NCBI Taxonomy" id="986710"/>
    <lineage>
        <taxon>Bacteria</taxon>
        <taxon>Bacillati</taxon>
        <taxon>Bacillota</taxon>
        <taxon>Bacilli</taxon>
        <taxon>Bacillales</taxon>
        <taxon>Paenibacillaceae</taxon>
        <taxon>Cohnella</taxon>
    </lineage>
</organism>
<evidence type="ECO:0000256" key="3">
    <source>
        <dbReference type="ARBA" id="ARBA00022448"/>
    </source>
</evidence>
<dbReference type="PANTHER" id="PTHR30532">
    <property type="entry name" value="IRON III DICITRATE-BINDING PERIPLASMIC PROTEIN"/>
    <property type="match status" value="1"/>
</dbReference>
<feature type="domain" description="Fe/B12 periplasmic-binding" evidence="6">
    <location>
        <begin position="50"/>
        <end position="311"/>
    </location>
</feature>
<keyword evidence="8" id="KW-1185">Reference proteome</keyword>
<protein>
    <submittedName>
        <fullName evidence="7">ABC transporter substrate-binding protein</fullName>
    </submittedName>
</protein>
<evidence type="ECO:0000256" key="1">
    <source>
        <dbReference type="ARBA" id="ARBA00004196"/>
    </source>
</evidence>
<keyword evidence="4 5" id="KW-0732">Signal</keyword>
<dbReference type="Pfam" id="PF01497">
    <property type="entry name" value="Peripla_BP_2"/>
    <property type="match status" value="1"/>
</dbReference>
<reference evidence="8" key="1">
    <citation type="journal article" date="2019" name="Int. J. Syst. Evol. Microbiol.">
        <title>The Global Catalogue of Microorganisms (GCM) 10K type strain sequencing project: providing services to taxonomists for standard genome sequencing and annotation.</title>
        <authorList>
            <consortium name="The Broad Institute Genomics Platform"/>
            <consortium name="The Broad Institute Genome Sequencing Center for Infectious Disease"/>
            <person name="Wu L."/>
            <person name="Ma J."/>
        </authorList>
    </citation>
    <scope>NUCLEOTIDE SEQUENCE [LARGE SCALE GENOMIC DNA]</scope>
    <source>
        <strain evidence="8">KCTC 12907</strain>
    </source>
</reference>
<comment type="similarity">
    <text evidence="2">Belongs to the bacterial solute-binding protein 8 family.</text>
</comment>
<dbReference type="PROSITE" id="PS50983">
    <property type="entry name" value="FE_B12_PBP"/>
    <property type="match status" value="1"/>
</dbReference>
<sequence>MFKRLTALVMACALVFGLASVAGAAPAANAKREITYKGQVYTVPVKTNKIIIVGALEAMEDALVLNYKPLGAPTTGGEFPALYSRITKGVQGIGEKTQPNLEKILKLKPDVILTSTKFPAETNEKLAKIAVTIPVSHISTDWVNNLKLLGDLIGNKNAATQAVLQYQKELALVKKTLAPKLKNKTVMAIRIRTGNLFIYPKDVFFNPSLYRDLGASVPKEVAAAKAQQNISLEKFAEINPDYLFVQFSPDENADQPKALEELQKNPIWKSLKAVKNGHVYVNIVDPLAQGGTAYSKISFLQALKQTKLYKGK</sequence>
<evidence type="ECO:0000256" key="5">
    <source>
        <dbReference type="SAM" id="SignalP"/>
    </source>
</evidence>
<gene>
    <name evidence="7" type="ORF">ACFQMJ_20070</name>
</gene>
<proteinExistence type="inferred from homology"/>
<accession>A0ABW2FH17</accession>
<comment type="caution">
    <text evidence="7">The sequence shown here is derived from an EMBL/GenBank/DDBJ whole genome shotgun (WGS) entry which is preliminary data.</text>
</comment>
<dbReference type="RefSeq" id="WP_378053147.1">
    <property type="nucleotide sequence ID" value="NZ_JBHMDN010000073.1"/>
</dbReference>
<dbReference type="Gene3D" id="3.40.50.1980">
    <property type="entry name" value="Nitrogenase molybdenum iron protein domain"/>
    <property type="match status" value="2"/>
</dbReference>
<evidence type="ECO:0000313" key="8">
    <source>
        <dbReference type="Proteomes" id="UP001596378"/>
    </source>
</evidence>
<dbReference type="InterPro" id="IPR051313">
    <property type="entry name" value="Bact_iron-sidero_bind"/>
</dbReference>
<comment type="subcellular location">
    <subcellularLocation>
        <location evidence="1">Cell envelope</location>
    </subcellularLocation>
</comment>
<evidence type="ECO:0000259" key="6">
    <source>
        <dbReference type="PROSITE" id="PS50983"/>
    </source>
</evidence>
<dbReference type="InterPro" id="IPR002491">
    <property type="entry name" value="ABC_transptr_periplasmic_BD"/>
</dbReference>
<feature type="chain" id="PRO_5045221291" evidence="5">
    <location>
        <begin position="25"/>
        <end position="312"/>
    </location>
</feature>
<evidence type="ECO:0000256" key="2">
    <source>
        <dbReference type="ARBA" id="ARBA00008814"/>
    </source>
</evidence>
<dbReference type="Proteomes" id="UP001596378">
    <property type="component" value="Unassembled WGS sequence"/>
</dbReference>
<dbReference type="EMBL" id="JBHTAI010000012">
    <property type="protein sequence ID" value="MFC7150837.1"/>
    <property type="molecule type" value="Genomic_DNA"/>
</dbReference>